<gene>
    <name evidence="16" type="primary">ftsX</name>
    <name evidence="16" type="ORF">LVJ82_09025</name>
</gene>
<evidence type="ECO:0000256" key="8">
    <source>
        <dbReference type="ARBA" id="ARBA00022692"/>
    </source>
</evidence>
<keyword evidence="7 12" id="KW-0132">Cell division</keyword>
<keyword evidence="6 12" id="KW-0997">Cell inner membrane</keyword>
<dbReference type="Pfam" id="PF02687">
    <property type="entry name" value="FtsX"/>
    <property type="match status" value="1"/>
</dbReference>
<dbReference type="Gene3D" id="3.30.70.3040">
    <property type="match status" value="1"/>
</dbReference>
<name>A0ABY4E5P2_9NEIS</name>
<accession>A0ABY4E5P2</accession>
<dbReference type="Pfam" id="PF18075">
    <property type="entry name" value="FtsX_ECD"/>
    <property type="match status" value="1"/>
</dbReference>
<evidence type="ECO:0000256" key="12">
    <source>
        <dbReference type="PIRNR" id="PIRNR003097"/>
    </source>
</evidence>
<comment type="function">
    <text evidence="12">Part of the ABC transporter FtsEX involved in cellular division.</text>
</comment>
<dbReference type="InterPro" id="IPR040690">
    <property type="entry name" value="FtsX_ECD"/>
</dbReference>
<comment type="subcellular location">
    <subcellularLocation>
        <location evidence="1">Cell inner membrane</location>
        <topology evidence="1">Multi-pass membrane protein</topology>
    </subcellularLocation>
</comment>
<feature type="domain" description="FtsX extracellular" evidence="15">
    <location>
        <begin position="62"/>
        <end position="153"/>
    </location>
</feature>
<evidence type="ECO:0000259" key="15">
    <source>
        <dbReference type="Pfam" id="PF18075"/>
    </source>
</evidence>
<dbReference type="NCBIfam" id="TIGR00439">
    <property type="entry name" value="FtsX_Gneg"/>
    <property type="match status" value="1"/>
</dbReference>
<dbReference type="InterPro" id="IPR004513">
    <property type="entry name" value="FtsX"/>
</dbReference>
<evidence type="ECO:0000256" key="2">
    <source>
        <dbReference type="ARBA" id="ARBA00007379"/>
    </source>
</evidence>
<evidence type="ECO:0000256" key="1">
    <source>
        <dbReference type="ARBA" id="ARBA00004429"/>
    </source>
</evidence>
<keyword evidence="5 12" id="KW-1003">Cell membrane</keyword>
<keyword evidence="11 12" id="KW-0131">Cell cycle</keyword>
<dbReference type="InterPro" id="IPR003838">
    <property type="entry name" value="ABC3_permease_C"/>
</dbReference>
<evidence type="ECO:0000256" key="13">
    <source>
        <dbReference type="SAM" id="Phobius"/>
    </source>
</evidence>
<protein>
    <recommendedName>
        <fullName evidence="4 12">Cell division protein FtsX</fullName>
    </recommendedName>
</protein>
<keyword evidence="10 12" id="KW-0472">Membrane</keyword>
<dbReference type="EMBL" id="CP091511">
    <property type="protein sequence ID" value="UOO91090.1"/>
    <property type="molecule type" value="Genomic_DNA"/>
</dbReference>
<feature type="transmembrane region" description="Helical" evidence="13">
    <location>
        <begin position="274"/>
        <end position="293"/>
    </location>
</feature>
<feature type="transmembrane region" description="Helical" evidence="13">
    <location>
        <begin position="24"/>
        <end position="47"/>
    </location>
</feature>
<sequence>MSHALSMHKHAAARAFKTFVRQPLGSLLILVMLGIALTLPLALYLIVQSNQHMLGQLTSTPQITVFMALSAEQKDINAVQASLQKRPEFSQVEYVSKQQALAQMQDSMGEQDLVSMLDENPLPDAFVLTPKPDTTPAQLQALQAELATLPMVDLAQMDAEWMQTLYRINHVVRQLVWFLAITLCVAFVLVAHNTIRLQILTQKEEIEITKLLGAPSSFIRRPFLYQAWWQGFLALLISVGLCWYLIQVSTPMLKSLFAPYGIQMTWRFFNLPELAVLLGLMTVLAIGGASFATRQHLRHFRAKTH</sequence>
<keyword evidence="17" id="KW-1185">Reference proteome</keyword>
<evidence type="ECO:0000256" key="5">
    <source>
        <dbReference type="ARBA" id="ARBA00022475"/>
    </source>
</evidence>
<dbReference type="PIRSF" id="PIRSF003097">
    <property type="entry name" value="FtsX"/>
    <property type="match status" value="1"/>
</dbReference>
<organism evidence="16 17">
    <name type="scientific">Vitreoscilla massiliensis</name>
    <dbReference type="NCBI Taxonomy" id="1689272"/>
    <lineage>
        <taxon>Bacteria</taxon>
        <taxon>Pseudomonadati</taxon>
        <taxon>Pseudomonadota</taxon>
        <taxon>Betaproteobacteria</taxon>
        <taxon>Neisseriales</taxon>
        <taxon>Neisseriaceae</taxon>
        <taxon>Vitreoscilla</taxon>
    </lineage>
</organism>
<dbReference type="InterPro" id="IPR047590">
    <property type="entry name" value="FtsX_proteobact-type"/>
</dbReference>
<dbReference type="PANTHER" id="PTHR47755:SF1">
    <property type="entry name" value="CELL DIVISION PROTEIN FTSX"/>
    <property type="match status" value="1"/>
</dbReference>
<evidence type="ECO:0000313" key="17">
    <source>
        <dbReference type="Proteomes" id="UP000832011"/>
    </source>
</evidence>
<keyword evidence="8 13" id="KW-0812">Transmembrane</keyword>
<evidence type="ECO:0000256" key="3">
    <source>
        <dbReference type="ARBA" id="ARBA00011160"/>
    </source>
</evidence>
<comment type="similarity">
    <text evidence="2 12">Belongs to the ABC-4 integral membrane protein family. FtsX subfamily.</text>
</comment>
<feature type="transmembrane region" description="Helical" evidence="13">
    <location>
        <begin position="175"/>
        <end position="195"/>
    </location>
</feature>
<evidence type="ECO:0000256" key="6">
    <source>
        <dbReference type="ARBA" id="ARBA00022519"/>
    </source>
</evidence>
<evidence type="ECO:0000256" key="10">
    <source>
        <dbReference type="ARBA" id="ARBA00023136"/>
    </source>
</evidence>
<evidence type="ECO:0000256" key="11">
    <source>
        <dbReference type="ARBA" id="ARBA00023306"/>
    </source>
</evidence>
<evidence type="ECO:0000256" key="9">
    <source>
        <dbReference type="ARBA" id="ARBA00022989"/>
    </source>
</evidence>
<feature type="domain" description="ABC3 transporter permease C-terminal" evidence="14">
    <location>
        <begin position="178"/>
        <end position="298"/>
    </location>
</feature>
<dbReference type="Proteomes" id="UP000832011">
    <property type="component" value="Chromosome"/>
</dbReference>
<evidence type="ECO:0000256" key="4">
    <source>
        <dbReference type="ARBA" id="ARBA00021907"/>
    </source>
</evidence>
<evidence type="ECO:0000256" key="7">
    <source>
        <dbReference type="ARBA" id="ARBA00022618"/>
    </source>
</evidence>
<proteinExistence type="inferred from homology"/>
<feature type="transmembrane region" description="Helical" evidence="13">
    <location>
        <begin position="227"/>
        <end position="246"/>
    </location>
</feature>
<comment type="subunit">
    <text evidence="3">Forms a membrane-associated complex with FtsE.</text>
</comment>
<evidence type="ECO:0000313" key="16">
    <source>
        <dbReference type="EMBL" id="UOO91090.1"/>
    </source>
</evidence>
<keyword evidence="9 13" id="KW-1133">Transmembrane helix</keyword>
<dbReference type="PANTHER" id="PTHR47755">
    <property type="entry name" value="CELL DIVISION PROTEIN FTSX"/>
    <property type="match status" value="1"/>
</dbReference>
<evidence type="ECO:0000259" key="14">
    <source>
        <dbReference type="Pfam" id="PF02687"/>
    </source>
</evidence>
<reference evidence="16 17" key="1">
    <citation type="journal article" date="2022" name="Res Sq">
        <title>Evolution of multicellular longitudinally dividing oral cavity symbionts (Neisseriaceae).</title>
        <authorList>
            <person name="Nyongesa S."/>
            <person name="Weber P."/>
            <person name="Bernet E."/>
            <person name="Pullido F."/>
            <person name="Nieckarz M."/>
            <person name="Delaby M."/>
            <person name="Nieves C."/>
            <person name="Viehboeck T."/>
            <person name="Krause N."/>
            <person name="Rivera-Millot A."/>
            <person name="Nakamura A."/>
            <person name="Vischer N."/>
            <person name="VanNieuwenhze M."/>
            <person name="Brun Y."/>
            <person name="Cava F."/>
            <person name="Bulgheresi S."/>
            <person name="Veyrier F."/>
        </authorList>
    </citation>
    <scope>NUCLEOTIDE SEQUENCE [LARGE SCALE GENOMIC DNA]</scope>
    <source>
        <strain evidence="16 17">SN4</strain>
    </source>
</reference>
<dbReference type="RefSeq" id="WP_058305141.1">
    <property type="nucleotide sequence ID" value="NZ_CABKVG010000006.1"/>
</dbReference>